<dbReference type="AlphaFoldDB" id="A0A7S3YT26"/>
<evidence type="ECO:0000256" key="1">
    <source>
        <dbReference type="SAM" id="MobiDB-lite"/>
    </source>
</evidence>
<dbReference type="Pfam" id="PF12294">
    <property type="entry name" value="DUF3626"/>
    <property type="match status" value="1"/>
</dbReference>
<feature type="compositionally biased region" description="Acidic residues" evidence="1">
    <location>
        <begin position="117"/>
        <end position="143"/>
    </location>
</feature>
<dbReference type="InterPro" id="IPR016135">
    <property type="entry name" value="UBQ-conjugating_enzyme/RWD"/>
</dbReference>
<dbReference type="Gene3D" id="3.10.110.10">
    <property type="entry name" value="Ubiquitin Conjugating Enzyme"/>
    <property type="match status" value="1"/>
</dbReference>
<evidence type="ECO:0008006" key="3">
    <source>
        <dbReference type="Google" id="ProtNLM"/>
    </source>
</evidence>
<evidence type="ECO:0000313" key="2">
    <source>
        <dbReference type="EMBL" id="CAE0661002.1"/>
    </source>
</evidence>
<dbReference type="SUPFAM" id="SSF54495">
    <property type="entry name" value="UBC-like"/>
    <property type="match status" value="1"/>
</dbReference>
<dbReference type="EMBL" id="HBIV01017324">
    <property type="protein sequence ID" value="CAE0661002.1"/>
    <property type="molecule type" value="Transcribed_RNA"/>
</dbReference>
<dbReference type="CDD" id="cd23802">
    <property type="entry name" value="UBCc_UBE2Q"/>
    <property type="match status" value="1"/>
</dbReference>
<protein>
    <recommendedName>
        <fullName evidence="3">UBC core domain-containing protein</fullName>
    </recommendedName>
</protein>
<organism evidence="2">
    <name type="scientific">Lotharella globosa</name>
    <dbReference type="NCBI Taxonomy" id="91324"/>
    <lineage>
        <taxon>Eukaryota</taxon>
        <taxon>Sar</taxon>
        <taxon>Rhizaria</taxon>
        <taxon>Cercozoa</taxon>
        <taxon>Chlorarachniophyceae</taxon>
        <taxon>Lotharella</taxon>
    </lineage>
</organism>
<feature type="region of interest" description="Disordered" evidence="1">
    <location>
        <begin position="115"/>
        <end position="151"/>
    </location>
</feature>
<dbReference type="InterPro" id="IPR022074">
    <property type="entry name" value="DUF3626"/>
</dbReference>
<proteinExistence type="predicted"/>
<accession>A0A7S3YT26</accession>
<name>A0A7S3YT26_9EUKA</name>
<gene>
    <name evidence="2" type="ORF">LGLO00237_LOCUS12590</name>
</gene>
<sequence length="930" mass="106728">MAAKHTLRTHYEKWKKAHEGSTIDFTAVDDGMLRLSIMTANTNWVAFEVHAQMGGFLIYLSESSPTSTTKQLATNVNAIILEESKKQKLNLGLVLDLFQKEFTKLDEQIDDEITKQDEEEWGATDGEDNADGWGNEDEEDEADGVTFGSTDDEKSEIQLFLEYEKKWDAKERQLRMEIKEESLVERKEFKEDGKAAFTQKAVSLMLKKALFQFIQNYKTGVDTRIEVQPIDDNIFHWRARFRQFGFSSKLQSDITMLDSRYDRDYIEFEIKFHLTLHPFYPPEINSVYPRLEDFFVAAIVCMDELLLEKWKPVTKVGDILNKIWSMLAEHGRVNAALEINNPNNYHQGAAYGKAEQMLCRLSQVTSMPPRTYTRIGLKRLKMQETGTKVVELQRQLSGEEGRGNMMNYISKLAQQRQKRKDIKSAFSEVVATLMLSTLSGDFTYVVKNSALLSVIESYLRGSNQAKMNKHSKMYLSVLTVVRTLVNVPALHSLLFIPISKAKLSLYDYLKPYARVSLKTNVDALLVFLAEAIEWRMHYYASQLDALKLKPPVPKPSMMKSEKKDASLRCPVCRVKCEDWSTGELHIQECIASVQGALGHVSIRDDYSRFNSLSACPFCRAPYKGKTLNSHCKECWCCPMCTRPVTAKHLCAHVETCTKWYREDKEEQEKVDLLRKAQTNLETCQQEALKFVKDKARIASESKRKSLEQRFVQLGMQPSDLDVVNRYIRNEAPIIIHFNPIKVLHHFIKDTHYRNLFEVGTGGGCTNKQTRSGWEATIFNGAYEKAKPFHRPKYGVLNFARDPCGVRQCYSYGDSYMLLRNVRLRTTFAQKDTSGVGNISEMATCEYYMHVMSAFSDQELKDAAAMAGGKKQYTQGSAQATYREVQIHGEVRLDKDVTCIVIHKKYKTNTDICAKLEQFSEKHDVPHIWME</sequence>
<reference evidence="2" key="1">
    <citation type="submission" date="2021-01" db="EMBL/GenBank/DDBJ databases">
        <authorList>
            <person name="Corre E."/>
            <person name="Pelletier E."/>
            <person name="Niang G."/>
            <person name="Scheremetjew M."/>
            <person name="Finn R."/>
            <person name="Kale V."/>
            <person name="Holt S."/>
            <person name="Cochrane G."/>
            <person name="Meng A."/>
            <person name="Brown T."/>
            <person name="Cohen L."/>
        </authorList>
    </citation>
    <scope>NUCLEOTIDE SEQUENCE</scope>
    <source>
        <strain evidence="2">CCCM811</strain>
    </source>
</reference>